<name>A0A081PFV5_9SPHI</name>
<dbReference type="eggNOG" id="COG1418">
    <property type="taxonomic scope" value="Bacteria"/>
</dbReference>
<dbReference type="CDD" id="cd00077">
    <property type="entry name" value="HDc"/>
    <property type="match status" value="1"/>
</dbReference>
<evidence type="ECO:0000259" key="1">
    <source>
        <dbReference type="SMART" id="SM00471"/>
    </source>
</evidence>
<dbReference type="RefSeq" id="WP_037441744.1">
    <property type="nucleotide sequence ID" value="NZ_JNFF01000070.1"/>
</dbReference>
<protein>
    <recommendedName>
        <fullName evidence="1">HD/PDEase domain-containing protein</fullName>
    </recommendedName>
</protein>
<dbReference type="SUPFAM" id="SSF109604">
    <property type="entry name" value="HD-domain/PDEase-like"/>
    <property type="match status" value="1"/>
</dbReference>
<dbReference type="Gene3D" id="1.10.3210.10">
    <property type="entry name" value="Hypothetical protein af1432"/>
    <property type="match status" value="1"/>
</dbReference>
<sequence length="201" mass="23441">MENNIKLLSKELPVYVSAIFYEHINPQLVYHNLEHTRRVVERTLEIANYYRLGITEHFILLTASWFHDTGHLFSGPQGHEQQSVAIMEPFLLEHGIDPVIIEDIRGCIMATKIPHCPKTFLQEIICDADTYNLGTDEFLMTDELLKKEWGLRGLSVGREWDNITLDFLKEHRFFTSYCSGKLQEGKQENIDVFSRRIENSK</sequence>
<evidence type="ECO:0000313" key="2">
    <source>
        <dbReference type="EMBL" id="KEQ29578.1"/>
    </source>
</evidence>
<dbReference type="InterPro" id="IPR003607">
    <property type="entry name" value="HD/PDEase_dom"/>
</dbReference>
<accession>A0A081PFV5</accession>
<comment type="caution">
    <text evidence="2">The sequence shown here is derived from an EMBL/GenBank/DDBJ whole genome shotgun (WGS) entry which is preliminary data.</text>
</comment>
<keyword evidence="3" id="KW-1185">Reference proteome</keyword>
<dbReference type="Proteomes" id="UP000028007">
    <property type="component" value="Unassembled WGS sequence"/>
</dbReference>
<reference evidence="2 3" key="1">
    <citation type="journal article" date="1992" name="Int. J. Syst. Bacteriol.">
        <title>Sphingobacterium antarcticus sp. nov. a Psychrotrophic Bacterium from the Soils of Schirmacher Oasis, Antarctica.</title>
        <authorList>
            <person name="Shivaji S."/>
            <person name="Ray M.K."/>
            <person name="Rao N.S."/>
            <person name="Saiserr L."/>
            <person name="Jagannadham M.V."/>
            <person name="Kumar G.S."/>
            <person name="Reddy G."/>
            <person name="Bhargava P.M."/>
        </authorList>
    </citation>
    <scope>NUCLEOTIDE SEQUENCE [LARGE SCALE GENOMIC DNA]</scope>
    <source>
        <strain evidence="2 3">4BY</strain>
    </source>
</reference>
<dbReference type="SMART" id="SM00471">
    <property type="entry name" value="HDc"/>
    <property type="match status" value="1"/>
</dbReference>
<organism evidence="2 3">
    <name type="scientific">Pedobacter antarcticus 4BY</name>
    <dbReference type="NCBI Taxonomy" id="1358423"/>
    <lineage>
        <taxon>Bacteria</taxon>
        <taxon>Pseudomonadati</taxon>
        <taxon>Bacteroidota</taxon>
        <taxon>Sphingobacteriia</taxon>
        <taxon>Sphingobacteriales</taxon>
        <taxon>Sphingobacteriaceae</taxon>
        <taxon>Pedobacter</taxon>
    </lineage>
</organism>
<dbReference type="AlphaFoldDB" id="A0A081PFV5"/>
<dbReference type="OrthoDB" id="5728337at2"/>
<feature type="domain" description="HD/PDEase" evidence="1">
    <location>
        <begin position="28"/>
        <end position="143"/>
    </location>
</feature>
<dbReference type="EMBL" id="JNFF01000070">
    <property type="protein sequence ID" value="KEQ29578.1"/>
    <property type="molecule type" value="Genomic_DNA"/>
</dbReference>
<gene>
    <name evidence="2" type="ORF">N180_18010</name>
</gene>
<evidence type="ECO:0000313" key="3">
    <source>
        <dbReference type="Proteomes" id="UP000028007"/>
    </source>
</evidence>
<proteinExistence type="predicted"/>